<dbReference type="Proteomes" id="UP000035481">
    <property type="component" value="Unassembled WGS sequence"/>
</dbReference>
<keyword evidence="2" id="KW-0732">Signal</keyword>
<evidence type="ECO:0000313" key="4">
    <source>
        <dbReference type="Proteomes" id="UP000035481"/>
    </source>
</evidence>
<feature type="region of interest" description="Disordered" evidence="1">
    <location>
        <begin position="35"/>
        <end position="55"/>
    </location>
</feature>
<dbReference type="PATRIC" id="fig|1440762.4.peg.1321"/>
<evidence type="ECO:0000256" key="2">
    <source>
        <dbReference type="SAM" id="SignalP"/>
    </source>
</evidence>
<evidence type="ECO:0000256" key="1">
    <source>
        <dbReference type="SAM" id="MobiDB-lite"/>
    </source>
</evidence>
<feature type="chain" id="PRO_5002576249" evidence="2">
    <location>
        <begin position="18"/>
        <end position="147"/>
    </location>
</feature>
<name>A0A0G9H374_9GAMM</name>
<proteinExistence type="predicted"/>
<reference evidence="3 4" key="1">
    <citation type="journal article" date="2015" name="Antonie Van Leeuwenhoek">
        <title>A phylogenomic and molecular marker based taxonomic framework for the order Xanthomonadales: proposal to transfer the families Algiphilaceae and Solimonadaceae to the order Nevskiales ord. nov. and to create a new family within the order Xanthomonadales, the family Rhodanobacteraceae fam. nov., containing the genus Rhodanobacter and its closest relatives.</title>
        <authorList>
            <person name="Naushad S."/>
            <person name="Adeolu M."/>
            <person name="Wong S."/>
            <person name="Sohail M."/>
            <person name="Schellhorn H.E."/>
            <person name="Gupta R.S."/>
        </authorList>
    </citation>
    <scope>NUCLEOTIDE SEQUENCE [LARGE SCALE GENOMIC DNA]</scope>
    <source>
        <strain evidence="3 4">DSM 16301</strain>
    </source>
</reference>
<dbReference type="EMBL" id="JPLA01000023">
    <property type="protein sequence ID" value="KLD64038.1"/>
    <property type="molecule type" value="Genomic_DNA"/>
</dbReference>
<sequence>MMAMGLWAGVLIAPAWAQQDTPAQPQAPYREPLSAAVRTQTPSAPAANSRASLPTFSVQPTTAQRVSHNAMTFAALTAVSAASEKQGSYPPPASAPTQPYRPDMSVPEPATAERLCPPLGSRNMPAACNSDAIVTMERNGPGVAVKP</sequence>
<evidence type="ECO:0000313" key="3">
    <source>
        <dbReference type="EMBL" id="KLD64038.1"/>
    </source>
</evidence>
<feature type="region of interest" description="Disordered" evidence="1">
    <location>
        <begin position="81"/>
        <end position="123"/>
    </location>
</feature>
<comment type="caution">
    <text evidence="3">The sequence shown here is derived from an EMBL/GenBank/DDBJ whole genome shotgun (WGS) entry which is preliminary data.</text>
</comment>
<gene>
    <name evidence="3" type="ORF">Y882_09110</name>
</gene>
<organism evidence="3 4">
    <name type="scientific">Dyella japonica DSM 16301</name>
    <dbReference type="NCBI Taxonomy" id="1440762"/>
    <lineage>
        <taxon>Bacteria</taxon>
        <taxon>Pseudomonadati</taxon>
        <taxon>Pseudomonadota</taxon>
        <taxon>Gammaproteobacteria</taxon>
        <taxon>Lysobacterales</taxon>
        <taxon>Rhodanobacteraceae</taxon>
        <taxon>Dyella</taxon>
    </lineage>
</organism>
<feature type="signal peptide" evidence="2">
    <location>
        <begin position="1"/>
        <end position="17"/>
    </location>
</feature>
<dbReference type="AlphaFoldDB" id="A0A0G9H374"/>
<accession>A0A0G9H374</accession>
<protein>
    <submittedName>
        <fullName evidence="3">Uncharacterized protein</fullName>
    </submittedName>
</protein>